<dbReference type="InterPro" id="IPR002155">
    <property type="entry name" value="Thiolase"/>
</dbReference>
<name>A0A062XZ88_9BACT</name>
<dbReference type="PROSITE" id="PS00737">
    <property type="entry name" value="THIOLASE_2"/>
    <property type="match status" value="1"/>
</dbReference>
<feature type="domain" description="Thiolase N-terminal" evidence="7">
    <location>
        <begin position="6"/>
        <end position="236"/>
    </location>
</feature>
<dbReference type="GO" id="GO:0006869">
    <property type="term" value="P:lipid transport"/>
    <property type="evidence" value="ECO:0007669"/>
    <property type="project" value="UniProtKB-KW"/>
</dbReference>
<dbReference type="Gene3D" id="3.40.47.10">
    <property type="match status" value="1"/>
</dbReference>
<evidence type="ECO:0000256" key="5">
    <source>
        <dbReference type="ARBA" id="ARBA00023121"/>
    </source>
</evidence>
<reference evidence="9 10" key="1">
    <citation type="submission" date="2014-04" db="EMBL/GenBank/DDBJ databases">
        <title>The Genome Sequence of Thermoanaerobaculum aquaticum MP-01, The First Cultivated Group 23 Acidobacterium.</title>
        <authorList>
            <person name="Stamps B.W."/>
            <person name="Losey N.A."/>
            <person name="Lawson P.A."/>
            <person name="Stevenson B.S."/>
        </authorList>
    </citation>
    <scope>NUCLEOTIDE SEQUENCE [LARGE SCALE GENOMIC DNA]</scope>
    <source>
        <strain evidence="9 10">MP-01</strain>
    </source>
</reference>
<dbReference type="GO" id="GO:0003988">
    <property type="term" value="F:acetyl-CoA C-acyltransferase activity"/>
    <property type="evidence" value="ECO:0007669"/>
    <property type="project" value="UniProtKB-ARBA"/>
</dbReference>
<dbReference type="Pfam" id="PF22691">
    <property type="entry name" value="Thiolase_C_1"/>
    <property type="match status" value="1"/>
</dbReference>
<evidence type="ECO:0000256" key="3">
    <source>
        <dbReference type="ARBA" id="ARBA00022679"/>
    </source>
</evidence>
<comment type="caution">
    <text evidence="9">The sequence shown here is derived from an EMBL/GenBank/DDBJ whole genome shotgun (WGS) entry which is preliminary data.</text>
</comment>
<accession>A0A062XZ88</accession>
<dbReference type="STRING" id="1312852.EG19_06530"/>
<keyword evidence="5" id="KW-0446">Lipid-binding</keyword>
<dbReference type="Pfam" id="PF00108">
    <property type="entry name" value="Thiolase_N"/>
    <property type="match status" value="1"/>
</dbReference>
<dbReference type="PANTHER" id="PTHR42870:SF1">
    <property type="entry name" value="NON-SPECIFIC LIPID-TRANSFER PROTEIN-LIKE 2"/>
    <property type="match status" value="1"/>
</dbReference>
<dbReference type="SUPFAM" id="SSF53901">
    <property type="entry name" value="Thiolase-like"/>
    <property type="match status" value="2"/>
</dbReference>
<keyword evidence="2" id="KW-0813">Transport</keyword>
<proteinExistence type="predicted"/>
<dbReference type="Proteomes" id="UP000027284">
    <property type="component" value="Unassembled WGS sequence"/>
</dbReference>
<dbReference type="InterPro" id="IPR016039">
    <property type="entry name" value="Thiolase-like"/>
</dbReference>
<sequence length="402" mass="42362">MSKKIYIAAYHQSPFGKLGALGIPEIVSRAVTEVCQSIGVEPAVCDVGSIGAVCNIALNEQGLLSGLMAEVPGLAGKPIETVENACATGGQAILSVAYKLLLGLGDVGIAVGFEKMRDDQGKMDGKAIGRALGFFSHPEERIGKTYVFPHLFAEVMDLYMKTYGVTEEDLAHVAVVEYQNAQHNPYAQMRGIKPTLADIMKIEGVNRYVVEGLPLKTYDCSQISDGYAAIILATEEGLRRLGVARQDCVELSGYAQATDPLRKGVRDVLKPAGAYKAMNTAYAMAGVKPEDVDVAEVHDCFTVMGAIGVEVLGRAKPGEGAGYWKEGKASVGGECPVNTSGGLIAKGHPIGATGIAMVGWCAWQLLGKVPPELQVKNAEIAATFNIGGPICASVCTVLKKVT</sequence>
<evidence type="ECO:0000313" key="10">
    <source>
        <dbReference type="Proteomes" id="UP000027284"/>
    </source>
</evidence>
<dbReference type="EMBL" id="JMFG01000023">
    <property type="protein sequence ID" value="KDA53401.1"/>
    <property type="molecule type" value="Genomic_DNA"/>
</dbReference>
<dbReference type="InterPro" id="IPR020616">
    <property type="entry name" value="Thiolase_N"/>
</dbReference>
<evidence type="ECO:0000256" key="1">
    <source>
        <dbReference type="ARBA" id="ARBA00012352"/>
    </source>
</evidence>
<dbReference type="InterPro" id="IPR055140">
    <property type="entry name" value="Thiolase_C_2"/>
</dbReference>
<evidence type="ECO:0000313" key="9">
    <source>
        <dbReference type="EMBL" id="KDA53401.1"/>
    </source>
</evidence>
<dbReference type="PANTHER" id="PTHR42870">
    <property type="entry name" value="ACETYL-COA C-ACETYLTRANSFERASE"/>
    <property type="match status" value="1"/>
</dbReference>
<dbReference type="PIRSF" id="PIRSF000429">
    <property type="entry name" value="Ac-CoA_Ac_transf"/>
    <property type="match status" value="1"/>
</dbReference>
<dbReference type="OrthoDB" id="9785768at2"/>
<evidence type="ECO:0000256" key="4">
    <source>
        <dbReference type="ARBA" id="ARBA00023055"/>
    </source>
</evidence>
<dbReference type="InterPro" id="IPR020613">
    <property type="entry name" value="Thiolase_CS"/>
</dbReference>
<evidence type="ECO:0000256" key="6">
    <source>
        <dbReference type="ARBA" id="ARBA00032316"/>
    </source>
</evidence>
<dbReference type="CDD" id="cd00829">
    <property type="entry name" value="SCP-x_thiolase"/>
    <property type="match status" value="1"/>
</dbReference>
<keyword evidence="3" id="KW-0808">Transferase</keyword>
<evidence type="ECO:0000259" key="7">
    <source>
        <dbReference type="Pfam" id="PF00108"/>
    </source>
</evidence>
<evidence type="ECO:0000256" key="2">
    <source>
        <dbReference type="ARBA" id="ARBA00022448"/>
    </source>
</evidence>
<keyword evidence="4" id="KW-0445">Lipid transport</keyword>
<dbReference type="RefSeq" id="WP_053335170.1">
    <property type="nucleotide sequence ID" value="NZ_JMFG01000023.1"/>
</dbReference>
<protein>
    <recommendedName>
        <fullName evidence="1">propanoyl-CoA C-acyltransferase</fullName>
        <ecNumber evidence="1">2.3.1.176</ecNumber>
    </recommendedName>
    <alternativeName>
        <fullName evidence="6">Propanoyl-CoA C-acyltransferase</fullName>
    </alternativeName>
</protein>
<dbReference type="EC" id="2.3.1.176" evidence="1"/>
<feature type="domain" description="Thiolase C-terminal" evidence="8">
    <location>
        <begin position="267"/>
        <end position="399"/>
    </location>
</feature>
<dbReference type="GO" id="GO:0008289">
    <property type="term" value="F:lipid binding"/>
    <property type="evidence" value="ECO:0007669"/>
    <property type="project" value="UniProtKB-KW"/>
</dbReference>
<evidence type="ECO:0000259" key="8">
    <source>
        <dbReference type="Pfam" id="PF22691"/>
    </source>
</evidence>
<dbReference type="AlphaFoldDB" id="A0A062XZ88"/>
<keyword evidence="10" id="KW-1185">Reference proteome</keyword>
<gene>
    <name evidence="9" type="ORF">EG19_06530</name>
</gene>
<organism evidence="9 10">
    <name type="scientific">Thermoanaerobaculum aquaticum</name>
    <dbReference type="NCBI Taxonomy" id="1312852"/>
    <lineage>
        <taxon>Bacteria</taxon>
        <taxon>Pseudomonadati</taxon>
        <taxon>Acidobacteriota</taxon>
        <taxon>Thermoanaerobaculia</taxon>
        <taxon>Thermoanaerobaculales</taxon>
        <taxon>Thermoanaerobaculaceae</taxon>
        <taxon>Thermoanaerobaculum</taxon>
    </lineage>
</organism>